<dbReference type="AlphaFoldDB" id="A0A6G1HJV3"/>
<proteinExistence type="predicted"/>
<feature type="transmembrane region" description="Helical" evidence="1">
    <location>
        <begin position="12"/>
        <end position="33"/>
    </location>
</feature>
<feature type="transmembrane region" description="Helical" evidence="1">
    <location>
        <begin position="173"/>
        <end position="198"/>
    </location>
</feature>
<gene>
    <name evidence="2" type="ORF">EJ06DRAFT_235608</name>
</gene>
<evidence type="ECO:0000313" key="2">
    <source>
        <dbReference type="EMBL" id="KAF2396343.1"/>
    </source>
</evidence>
<dbReference type="Proteomes" id="UP000799640">
    <property type="component" value="Unassembled WGS sequence"/>
</dbReference>
<accession>A0A6G1HJV3</accession>
<keyword evidence="1" id="KW-1133">Transmembrane helix</keyword>
<sequence length="215" mass="23550">MNRSLGQRSANEYFRAVSVALAVLSTVVAAAVMGTTAHVFNVYRMQHEKNPWWLPYIPGALNSSGTKVLIGTGAAVVFLNLIFVVASLAPKINIAARSTLHATLAAAVALISAMLAAAAVAYVVMLNKRLDHQETLETWTCRFQTDVAGPNLPNLSNTYSNREFDRLCKESRFGFGAMVAVLCFQTFFLLSAVGQWVTRWSEPTRRTKESDSFSI</sequence>
<protein>
    <recommendedName>
        <fullName evidence="4">MARVEL domain-containing protein</fullName>
    </recommendedName>
</protein>
<keyword evidence="1" id="KW-0812">Transmembrane</keyword>
<reference evidence="2" key="1">
    <citation type="journal article" date="2020" name="Stud. Mycol.">
        <title>101 Dothideomycetes genomes: a test case for predicting lifestyles and emergence of pathogens.</title>
        <authorList>
            <person name="Haridas S."/>
            <person name="Albert R."/>
            <person name="Binder M."/>
            <person name="Bloem J."/>
            <person name="Labutti K."/>
            <person name="Salamov A."/>
            <person name="Andreopoulos B."/>
            <person name="Baker S."/>
            <person name="Barry K."/>
            <person name="Bills G."/>
            <person name="Bluhm B."/>
            <person name="Cannon C."/>
            <person name="Castanera R."/>
            <person name="Culley D."/>
            <person name="Daum C."/>
            <person name="Ezra D."/>
            <person name="Gonzalez J."/>
            <person name="Henrissat B."/>
            <person name="Kuo A."/>
            <person name="Liang C."/>
            <person name="Lipzen A."/>
            <person name="Lutzoni F."/>
            <person name="Magnuson J."/>
            <person name="Mondo S."/>
            <person name="Nolan M."/>
            <person name="Ohm R."/>
            <person name="Pangilinan J."/>
            <person name="Park H.-J."/>
            <person name="Ramirez L."/>
            <person name="Alfaro M."/>
            <person name="Sun H."/>
            <person name="Tritt A."/>
            <person name="Yoshinaga Y."/>
            <person name="Zwiers L.-H."/>
            <person name="Turgeon B."/>
            <person name="Goodwin S."/>
            <person name="Spatafora J."/>
            <person name="Crous P."/>
            <person name="Grigoriev I."/>
        </authorList>
    </citation>
    <scope>NUCLEOTIDE SEQUENCE</scope>
    <source>
        <strain evidence="2">CBS 262.69</strain>
    </source>
</reference>
<evidence type="ECO:0000313" key="3">
    <source>
        <dbReference type="Proteomes" id="UP000799640"/>
    </source>
</evidence>
<keyword evidence="3" id="KW-1185">Reference proteome</keyword>
<dbReference type="EMBL" id="ML996707">
    <property type="protein sequence ID" value="KAF2396343.1"/>
    <property type="molecule type" value="Genomic_DNA"/>
</dbReference>
<name>A0A6G1HJV3_9PEZI</name>
<keyword evidence="1" id="KW-0472">Membrane</keyword>
<dbReference type="OrthoDB" id="3890746at2759"/>
<feature type="transmembrane region" description="Helical" evidence="1">
    <location>
        <begin position="68"/>
        <end position="90"/>
    </location>
</feature>
<evidence type="ECO:0000256" key="1">
    <source>
        <dbReference type="SAM" id="Phobius"/>
    </source>
</evidence>
<organism evidence="2 3">
    <name type="scientific">Trichodelitschia bisporula</name>
    <dbReference type="NCBI Taxonomy" id="703511"/>
    <lineage>
        <taxon>Eukaryota</taxon>
        <taxon>Fungi</taxon>
        <taxon>Dikarya</taxon>
        <taxon>Ascomycota</taxon>
        <taxon>Pezizomycotina</taxon>
        <taxon>Dothideomycetes</taxon>
        <taxon>Dothideomycetes incertae sedis</taxon>
        <taxon>Phaeotrichales</taxon>
        <taxon>Phaeotrichaceae</taxon>
        <taxon>Trichodelitschia</taxon>
    </lineage>
</organism>
<evidence type="ECO:0008006" key="4">
    <source>
        <dbReference type="Google" id="ProtNLM"/>
    </source>
</evidence>
<feature type="transmembrane region" description="Helical" evidence="1">
    <location>
        <begin position="102"/>
        <end position="125"/>
    </location>
</feature>